<reference evidence="11" key="1">
    <citation type="journal article" date="2021" name="PeerJ">
        <title>Extensive microbial diversity within the chicken gut microbiome revealed by metagenomics and culture.</title>
        <authorList>
            <person name="Gilroy R."/>
            <person name="Ravi A."/>
            <person name="Getino M."/>
            <person name="Pursley I."/>
            <person name="Horton D.L."/>
            <person name="Alikhan N.F."/>
            <person name="Baker D."/>
            <person name="Gharbi K."/>
            <person name="Hall N."/>
            <person name="Watson M."/>
            <person name="Adriaenssens E.M."/>
            <person name="Foster-Nyarko E."/>
            <person name="Jarju S."/>
            <person name="Secka A."/>
            <person name="Antonio M."/>
            <person name="Oren A."/>
            <person name="Chaudhuri R.R."/>
            <person name="La Ragione R."/>
            <person name="Hildebrand F."/>
            <person name="Pallen M.J."/>
        </authorList>
    </citation>
    <scope>NUCLEOTIDE SEQUENCE</scope>
    <source>
        <strain evidence="11">ChiBcec8-14828</strain>
    </source>
</reference>
<evidence type="ECO:0000256" key="6">
    <source>
        <dbReference type="ARBA" id="ARBA00023136"/>
    </source>
</evidence>
<evidence type="ECO:0000256" key="4">
    <source>
        <dbReference type="ARBA" id="ARBA00022692"/>
    </source>
</evidence>
<dbReference type="Gene3D" id="3.30.1330.60">
    <property type="entry name" value="OmpA-like domain"/>
    <property type="match status" value="1"/>
</dbReference>
<keyword evidence="11" id="KW-0966">Cell projection</keyword>
<evidence type="ECO:0000256" key="9">
    <source>
        <dbReference type="SAM" id="Phobius"/>
    </source>
</evidence>
<evidence type="ECO:0000313" key="11">
    <source>
        <dbReference type="EMBL" id="HJB39720.1"/>
    </source>
</evidence>
<keyword evidence="6 7" id="KW-0472">Membrane</keyword>
<evidence type="ECO:0000313" key="12">
    <source>
        <dbReference type="Proteomes" id="UP000824209"/>
    </source>
</evidence>
<keyword evidence="3" id="KW-1003">Cell membrane</keyword>
<comment type="similarity">
    <text evidence="2">Belongs to the MotB family.</text>
</comment>
<evidence type="ECO:0000256" key="2">
    <source>
        <dbReference type="ARBA" id="ARBA00008914"/>
    </source>
</evidence>
<dbReference type="AlphaFoldDB" id="A0A9D2M1E5"/>
<evidence type="ECO:0000256" key="7">
    <source>
        <dbReference type="PROSITE-ProRule" id="PRU00473"/>
    </source>
</evidence>
<sequence length="329" mass="35828">MARKRNSGDEGDAGTWLNTYADMVTLLLTFFAVLISMSSIDQEKFEQVMQSFQAEVVATSESGAGAGSGTGIPTDGSIKTMDELYEHLKEYIEQKNQQDAVSISKNADVIYLRFSSDLFFLPNQYTLLSTSYPTLEFIGQGLKSCENIIRMVEIAGHTAAVQGETNVSDWRLSGERAATVAIYLEDEIGFTPEKLKIEGYGKRYPVADNSTEEGRRQNRRVEMLIIGNDSTLAYPDAYESIQGLFNPDLYPAQGGANDFITPPAGEPQTPEEVAEQVEQAMQNQAASQAQESQAADQAAQAQQDQAVSQAQEPQAAEQTQAQSAGDTAS</sequence>
<proteinExistence type="inferred from homology"/>
<comment type="subcellular location">
    <subcellularLocation>
        <location evidence="1">Cell membrane</location>
        <topology evidence="1">Single-pass membrane protein</topology>
    </subcellularLocation>
</comment>
<dbReference type="PANTHER" id="PTHR30329:SF21">
    <property type="entry name" value="LIPOPROTEIN YIAD-RELATED"/>
    <property type="match status" value="1"/>
</dbReference>
<dbReference type="CDD" id="cd07185">
    <property type="entry name" value="OmpA_C-like"/>
    <property type="match status" value="1"/>
</dbReference>
<dbReference type="Proteomes" id="UP000824209">
    <property type="component" value="Unassembled WGS sequence"/>
</dbReference>
<accession>A0A9D2M1E5</accession>
<organism evidence="11 12">
    <name type="scientific">Candidatus Ruthenibacterium avium</name>
    <dbReference type="NCBI Taxonomy" id="2838751"/>
    <lineage>
        <taxon>Bacteria</taxon>
        <taxon>Bacillati</taxon>
        <taxon>Bacillota</taxon>
        <taxon>Clostridia</taxon>
        <taxon>Eubacteriales</taxon>
        <taxon>Oscillospiraceae</taxon>
        <taxon>Ruthenibacterium</taxon>
    </lineage>
</organism>
<feature type="region of interest" description="Disordered" evidence="8">
    <location>
        <begin position="254"/>
        <end position="329"/>
    </location>
</feature>
<keyword evidence="5 9" id="KW-1133">Transmembrane helix</keyword>
<keyword evidence="11" id="KW-0282">Flagellum</keyword>
<protein>
    <submittedName>
        <fullName evidence="11">Flagellar motor protein MotB</fullName>
    </submittedName>
</protein>
<dbReference type="InterPro" id="IPR050330">
    <property type="entry name" value="Bact_OuterMem_StrucFunc"/>
</dbReference>
<dbReference type="PANTHER" id="PTHR30329">
    <property type="entry name" value="STATOR ELEMENT OF FLAGELLAR MOTOR COMPLEX"/>
    <property type="match status" value="1"/>
</dbReference>
<keyword evidence="4 9" id="KW-0812">Transmembrane</keyword>
<dbReference type="InterPro" id="IPR006665">
    <property type="entry name" value="OmpA-like"/>
</dbReference>
<dbReference type="Pfam" id="PF13677">
    <property type="entry name" value="MotB_plug"/>
    <property type="match status" value="1"/>
</dbReference>
<gene>
    <name evidence="11" type="ORF">H9943_04905</name>
</gene>
<feature type="transmembrane region" description="Helical" evidence="9">
    <location>
        <begin position="20"/>
        <end position="40"/>
    </location>
</feature>
<comment type="caution">
    <text evidence="11">The sequence shown here is derived from an EMBL/GenBank/DDBJ whole genome shotgun (WGS) entry which is preliminary data.</text>
</comment>
<dbReference type="GO" id="GO:0005886">
    <property type="term" value="C:plasma membrane"/>
    <property type="evidence" value="ECO:0007669"/>
    <property type="project" value="UniProtKB-SubCell"/>
</dbReference>
<evidence type="ECO:0000259" key="10">
    <source>
        <dbReference type="PROSITE" id="PS51123"/>
    </source>
</evidence>
<feature type="domain" description="OmpA-like" evidence="10">
    <location>
        <begin position="107"/>
        <end position="229"/>
    </location>
</feature>
<reference evidence="11" key="2">
    <citation type="submission" date="2021-04" db="EMBL/GenBank/DDBJ databases">
        <authorList>
            <person name="Gilroy R."/>
        </authorList>
    </citation>
    <scope>NUCLEOTIDE SEQUENCE</scope>
    <source>
        <strain evidence="11">ChiBcec8-14828</strain>
    </source>
</reference>
<dbReference type="SUPFAM" id="SSF103088">
    <property type="entry name" value="OmpA-like"/>
    <property type="match status" value="1"/>
</dbReference>
<keyword evidence="11" id="KW-0969">Cilium</keyword>
<evidence type="ECO:0000256" key="8">
    <source>
        <dbReference type="SAM" id="MobiDB-lite"/>
    </source>
</evidence>
<evidence type="ECO:0000256" key="5">
    <source>
        <dbReference type="ARBA" id="ARBA00022989"/>
    </source>
</evidence>
<dbReference type="PROSITE" id="PS51123">
    <property type="entry name" value="OMPA_2"/>
    <property type="match status" value="1"/>
</dbReference>
<dbReference type="Pfam" id="PF00691">
    <property type="entry name" value="OmpA"/>
    <property type="match status" value="1"/>
</dbReference>
<feature type="compositionally biased region" description="Low complexity" evidence="8">
    <location>
        <begin position="276"/>
        <end position="329"/>
    </location>
</feature>
<dbReference type="InterPro" id="IPR036737">
    <property type="entry name" value="OmpA-like_sf"/>
</dbReference>
<evidence type="ECO:0000256" key="1">
    <source>
        <dbReference type="ARBA" id="ARBA00004162"/>
    </source>
</evidence>
<evidence type="ECO:0000256" key="3">
    <source>
        <dbReference type="ARBA" id="ARBA00022475"/>
    </source>
</evidence>
<name>A0A9D2M1E5_9FIRM</name>
<dbReference type="EMBL" id="DWYA01000048">
    <property type="protein sequence ID" value="HJB39720.1"/>
    <property type="molecule type" value="Genomic_DNA"/>
</dbReference>
<dbReference type="InterPro" id="IPR025713">
    <property type="entry name" value="MotB-like_N_dom"/>
</dbReference>